<keyword evidence="1" id="KW-0150">Chloroplast</keyword>
<geneLocation type="chloroplast" evidence="1"/>
<dbReference type="AlphaFoldDB" id="A0A1Z1MNM8"/>
<sequence length="33" mass="3863">MKDTSQVILLVKYIITRLNITCKVFLKIVFLAH</sequence>
<accession>A0A1Z1MNM8</accession>
<evidence type="ECO:0000313" key="1">
    <source>
        <dbReference type="EMBL" id="ARW67364.1"/>
    </source>
</evidence>
<protein>
    <submittedName>
        <fullName evidence="1">Uncharacterized protein</fullName>
    </submittedName>
</protein>
<name>A0A1Z1MNM8_9FLOR</name>
<keyword evidence="1" id="KW-0934">Plastid</keyword>
<gene>
    <name evidence="1" type="primary">orf33</name>
</gene>
<dbReference type="EMBL" id="MF101447">
    <property type="protein sequence ID" value="ARW67364.1"/>
    <property type="molecule type" value="Genomic_DNA"/>
</dbReference>
<dbReference type="GeneID" id="33360666"/>
<organism evidence="1">
    <name type="scientific">Thaumatella adunca</name>
    <dbReference type="NCBI Taxonomy" id="2006976"/>
    <lineage>
        <taxon>Eukaryota</taxon>
        <taxon>Rhodophyta</taxon>
        <taxon>Florideophyceae</taxon>
        <taxon>Rhodymeniophycidae</taxon>
        <taxon>Ceramiales</taxon>
        <taxon>Rhodomelaceae</taxon>
        <taxon>Thaumatella</taxon>
    </lineage>
</organism>
<dbReference type="RefSeq" id="YP_009398178.1">
    <property type="nucleotide sequence ID" value="NC_035291.1"/>
</dbReference>
<reference evidence="1" key="1">
    <citation type="journal article" date="2017" name="J. Phycol.">
        <title>Analysis of chloroplast genomes and a supermatrix inform reclassification of the Rhodomelaceae (Rhodophyta).</title>
        <authorList>
            <person name="Diaz-Tapia P."/>
            <person name="Maggs C.A."/>
            <person name="West J.A."/>
            <person name="Verbruggen H."/>
        </authorList>
    </citation>
    <scope>NUCLEOTIDE SEQUENCE</scope>
    <source>
        <strain evidence="1">PD1388</strain>
    </source>
</reference>
<proteinExistence type="predicted"/>